<dbReference type="PROSITE" id="PS51318">
    <property type="entry name" value="TAT"/>
    <property type="match status" value="1"/>
</dbReference>
<feature type="domain" description="Gfo/Idh/MocA-like oxidoreductase C-terminal" evidence="2">
    <location>
        <begin position="196"/>
        <end position="338"/>
    </location>
</feature>
<dbReference type="SUPFAM" id="SSF55347">
    <property type="entry name" value="Glyceraldehyde-3-phosphate dehydrogenase-like, C-terminal domain"/>
    <property type="match status" value="1"/>
</dbReference>
<sequence>MTEPTRRTFLQSSAVAGLTLASTTAGLYAANGQPLRVGLIGCGGRGTGAVRDILEASARLKNNPAVEIVAVGDAFKEQTDRILRDFANSKNFAPYRAQIKVTPDTAFHGLDAYQKVINAGVDIVLLATPPGFRPQHLAAALAAGKHVFTEKPVAVDAAGARLCYSLVEKANTQKLSVVAGTQRRHQKGYIETIRRLHDGAIGDIVAARCSWNGTGIWFRNRRPGQPDAAYQIYNWYHFLWTCGDHIVEQHVHNLDVINWVLNDHPIRAVGMGGRTVRPAGDPKDVGNIWDHFAVEYEYKNGVRMYSFCRHTPGESDVSETVFGSKGRCRVDQYQINGKRVADDDISPYVQEHIDLLTSIATGKPLNELQAVTDATFTAILGRNAAYACRNLRWEDALAADEDYFPKNLTMDMSLPVSPAPVPGGWKLPPKARS</sequence>
<comment type="caution">
    <text evidence="3">The sequence shown here is derived from an EMBL/GenBank/DDBJ whole genome shotgun (WGS) entry which is preliminary data.</text>
</comment>
<dbReference type="SUPFAM" id="SSF51735">
    <property type="entry name" value="NAD(P)-binding Rossmann-fold domains"/>
    <property type="match status" value="1"/>
</dbReference>
<dbReference type="Gene3D" id="3.30.360.10">
    <property type="entry name" value="Dihydrodipicolinate Reductase, domain 2"/>
    <property type="match status" value="1"/>
</dbReference>
<dbReference type="EMBL" id="JACEFB010000008">
    <property type="protein sequence ID" value="MBA2226804.1"/>
    <property type="molecule type" value="Genomic_DNA"/>
</dbReference>
<dbReference type="Gene3D" id="3.40.50.720">
    <property type="entry name" value="NAD(P)-binding Rossmann-like Domain"/>
    <property type="match status" value="1"/>
</dbReference>
<evidence type="ECO:0000259" key="2">
    <source>
        <dbReference type="Pfam" id="PF02894"/>
    </source>
</evidence>
<evidence type="ECO:0000313" key="3">
    <source>
        <dbReference type="EMBL" id="MBA2226804.1"/>
    </source>
</evidence>
<proteinExistence type="predicted"/>
<dbReference type="Proteomes" id="UP000542342">
    <property type="component" value="Unassembled WGS sequence"/>
</dbReference>
<dbReference type="Pfam" id="PF02894">
    <property type="entry name" value="GFO_IDH_MocA_C"/>
    <property type="match status" value="1"/>
</dbReference>
<keyword evidence="4" id="KW-1185">Reference proteome</keyword>
<reference evidence="3 4" key="1">
    <citation type="submission" date="2020-07" db="EMBL/GenBank/DDBJ databases">
        <title>Thermogemmata thermophila gen. nov., sp. nov., a novel moderate thermophilic planctomycete from a Kamchatka hot spring.</title>
        <authorList>
            <person name="Elcheninov A.G."/>
            <person name="Podosokorskaya O.A."/>
            <person name="Kovaleva O.L."/>
            <person name="Novikov A."/>
            <person name="Bonch-Osmolovskaya E.A."/>
            <person name="Toshchakov S.V."/>
            <person name="Kublanov I.V."/>
        </authorList>
    </citation>
    <scope>NUCLEOTIDE SEQUENCE [LARGE SCALE GENOMIC DNA]</scope>
    <source>
        <strain evidence="3 4">2918</strain>
    </source>
</reference>
<feature type="domain" description="Gfo/Idh/MocA-like oxidoreductase N-terminal" evidence="1">
    <location>
        <begin position="35"/>
        <end position="173"/>
    </location>
</feature>
<accession>A0A7V8VEZ8</accession>
<dbReference type="PANTHER" id="PTHR43818:SF5">
    <property type="entry name" value="OXIDOREDUCTASE FAMILY PROTEIN"/>
    <property type="match status" value="1"/>
</dbReference>
<dbReference type="GO" id="GO:0000166">
    <property type="term" value="F:nucleotide binding"/>
    <property type="evidence" value="ECO:0007669"/>
    <property type="project" value="InterPro"/>
</dbReference>
<dbReference type="Pfam" id="PF01408">
    <property type="entry name" value="GFO_IDH_MocA"/>
    <property type="match status" value="1"/>
</dbReference>
<organism evidence="3 4">
    <name type="scientific">Thermogemmata fonticola</name>
    <dbReference type="NCBI Taxonomy" id="2755323"/>
    <lineage>
        <taxon>Bacteria</taxon>
        <taxon>Pseudomonadati</taxon>
        <taxon>Planctomycetota</taxon>
        <taxon>Planctomycetia</taxon>
        <taxon>Gemmatales</taxon>
        <taxon>Gemmataceae</taxon>
        <taxon>Thermogemmata</taxon>
    </lineage>
</organism>
<dbReference type="InterPro" id="IPR000683">
    <property type="entry name" value="Gfo/Idh/MocA-like_OxRdtase_N"/>
</dbReference>
<gene>
    <name evidence="3" type="ORF">H0921_11595</name>
</gene>
<dbReference type="RefSeq" id="WP_194538247.1">
    <property type="nucleotide sequence ID" value="NZ_JACEFB010000008.1"/>
</dbReference>
<evidence type="ECO:0000313" key="4">
    <source>
        <dbReference type="Proteomes" id="UP000542342"/>
    </source>
</evidence>
<dbReference type="InterPro" id="IPR050463">
    <property type="entry name" value="Gfo/Idh/MocA_oxidrdct_glycsds"/>
</dbReference>
<dbReference type="InterPro" id="IPR006311">
    <property type="entry name" value="TAT_signal"/>
</dbReference>
<dbReference type="InterPro" id="IPR036291">
    <property type="entry name" value="NAD(P)-bd_dom_sf"/>
</dbReference>
<dbReference type="InterPro" id="IPR004104">
    <property type="entry name" value="Gfo/Idh/MocA-like_OxRdtase_C"/>
</dbReference>
<dbReference type="AlphaFoldDB" id="A0A7V8VEZ8"/>
<protein>
    <submittedName>
        <fullName evidence="3">Gfo/Idh/MocA family oxidoreductase</fullName>
    </submittedName>
</protein>
<evidence type="ECO:0000259" key="1">
    <source>
        <dbReference type="Pfam" id="PF01408"/>
    </source>
</evidence>
<name>A0A7V8VEZ8_9BACT</name>
<dbReference type="PANTHER" id="PTHR43818">
    <property type="entry name" value="BCDNA.GH03377"/>
    <property type="match status" value="1"/>
</dbReference>